<sequence>MRTPSWFIIGIIFVLDIVAFGLAIGAETQRSQATKVKNINDVYCQYTQDKASGLAIGALVFLLIGQAIVMGLTSCLCCSATSYKPGKHRIFAIVFFCLSWTTFIISELCLLVGARLNTLRTRSVVNFSDDGDPADDLHCRQVKKSLFAAGAAFTFLTLCFSELYYISVTRASEGSWQESYNNGAPTISMSTYP</sequence>
<evidence type="ECO:0000256" key="4">
    <source>
        <dbReference type="ARBA" id="ARBA00022989"/>
    </source>
</evidence>
<dbReference type="Proteomes" id="UP001633002">
    <property type="component" value="Unassembled WGS sequence"/>
</dbReference>
<evidence type="ECO:0000313" key="8">
    <source>
        <dbReference type="EMBL" id="KAL3690300.1"/>
    </source>
</evidence>
<keyword evidence="5 7" id="KW-0472">Membrane</keyword>
<evidence type="ECO:0000313" key="9">
    <source>
        <dbReference type="Proteomes" id="UP001633002"/>
    </source>
</evidence>
<feature type="transmembrane region" description="Helical" evidence="7">
    <location>
        <begin position="6"/>
        <end position="26"/>
    </location>
</feature>
<gene>
    <name evidence="8" type="ORF">R1sor_016609</name>
</gene>
<proteinExistence type="inferred from homology"/>
<dbReference type="EMBL" id="JBJQOH010000004">
    <property type="protein sequence ID" value="KAL3690300.1"/>
    <property type="molecule type" value="Genomic_DNA"/>
</dbReference>
<feature type="transmembrane region" description="Helical" evidence="7">
    <location>
        <begin position="89"/>
        <end position="113"/>
    </location>
</feature>
<keyword evidence="2 7" id="KW-0812">Transmembrane</keyword>
<dbReference type="InterPro" id="IPR009606">
    <property type="entry name" value="DEAL/Modifying_wall_lignin1/2"/>
</dbReference>
<keyword evidence="9" id="KW-1185">Reference proteome</keyword>
<dbReference type="GO" id="GO:0012505">
    <property type="term" value="C:endomembrane system"/>
    <property type="evidence" value="ECO:0007669"/>
    <property type="project" value="UniProtKB-SubCell"/>
</dbReference>
<comment type="similarity">
    <text evidence="6">Belongs to the DESIGUAL family.</text>
</comment>
<evidence type="ECO:0000256" key="2">
    <source>
        <dbReference type="ARBA" id="ARBA00022692"/>
    </source>
</evidence>
<evidence type="ECO:0000256" key="3">
    <source>
        <dbReference type="ARBA" id="ARBA00022729"/>
    </source>
</evidence>
<evidence type="ECO:0000256" key="1">
    <source>
        <dbReference type="ARBA" id="ARBA00004127"/>
    </source>
</evidence>
<comment type="subcellular location">
    <subcellularLocation>
        <location evidence="1">Endomembrane system</location>
        <topology evidence="1">Multi-pass membrane protein</topology>
    </subcellularLocation>
</comment>
<evidence type="ECO:0000256" key="5">
    <source>
        <dbReference type="ARBA" id="ARBA00023136"/>
    </source>
</evidence>
<dbReference type="InterPro" id="IPR052222">
    <property type="entry name" value="DESIGUAL"/>
</dbReference>
<dbReference type="AlphaFoldDB" id="A0ABD3HFF6"/>
<keyword evidence="3" id="KW-0732">Signal</keyword>
<reference evidence="8 9" key="1">
    <citation type="submission" date="2024-09" db="EMBL/GenBank/DDBJ databases">
        <title>Chromosome-scale assembly of Riccia sorocarpa.</title>
        <authorList>
            <person name="Paukszto L."/>
        </authorList>
    </citation>
    <scope>NUCLEOTIDE SEQUENCE [LARGE SCALE GENOMIC DNA]</scope>
    <source>
        <strain evidence="8">LP-2024</strain>
        <tissue evidence="8">Aerial parts of the thallus</tissue>
    </source>
</reference>
<organism evidence="8 9">
    <name type="scientific">Riccia sorocarpa</name>
    <dbReference type="NCBI Taxonomy" id="122646"/>
    <lineage>
        <taxon>Eukaryota</taxon>
        <taxon>Viridiplantae</taxon>
        <taxon>Streptophyta</taxon>
        <taxon>Embryophyta</taxon>
        <taxon>Marchantiophyta</taxon>
        <taxon>Marchantiopsida</taxon>
        <taxon>Marchantiidae</taxon>
        <taxon>Marchantiales</taxon>
        <taxon>Ricciaceae</taxon>
        <taxon>Riccia</taxon>
    </lineage>
</organism>
<dbReference type="PANTHER" id="PTHR31769">
    <property type="entry name" value="OS07G0462200 PROTEIN-RELATED"/>
    <property type="match status" value="1"/>
</dbReference>
<keyword evidence="4 7" id="KW-1133">Transmembrane helix</keyword>
<comment type="caution">
    <text evidence="8">The sequence shown here is derived from an EMBL/GenBank/DDBJ whole genome shotgun (WGS) entry which is preliminary data.</text>
</comment>
<evidence type="ECO:0000256" key="6">
    <source>
        <dbReference type="ARBA" id="ARBA00029467"/>
    </source>
</evidence>
<accession>A0ABD3HFF6</accession>
<protein>
    <submittedName>
        <fullName evidence="8">Uncharacterized protein</fullName>
    </submittedName>
</protein>
<feature type="transmembrane region" description="Helical" evidence="7">
    <location>
        <begin position="146"/>
        <end position="166"/>
    </location>
</feature>
<dbReference type="Pfam" id="PF06749">
    <property type="entry name" value="DUF1218"/>
    <property type="match status" value="1"/>
</dbReference>
<name>A0ABD3HFF6_9MARC</name>
<evidence type="ECO:0000256" key="7">
    <source>
        <dbReference type="SAM" id="Phobius"/>
    </source>
</evidence>
<feature type="transmembrane region" description="Helical" evidence="7">
    <location>
        <begin position="54"/>
        <end position="83"/>
    </location>
</feature>